<feature type="active site" description="Charge relay system" evidence="8">
    <location>
        <position position="353"/>
    </location>
</feature>
<name>A0A2P2I6Z9_9CRUS</name>
<evidence type="ECO:0000256" key="3">
    <source>
        <dbReference type="ARBA" id="ARBA00022801"/>
    </source>
</evidence>
<evidence type="ECO:0000259" key="10">
    <source>
        <dbReference type="Pfam" id="PF04083"/>
    </source>
</evidence>
<accession>A0A2P2I6Z9</accession>
<dbReference type="GO" id="GO:0016788">
    <property type="term" value="F:hydrolase activity, acting on ester bonds"/>
    <property type="evidence" value="ECO:0007669"/>
    <property type="project" value="InterPro"/>
</dbReference>
<feature type="active site" description="Nucleophile" evidence="8">
    <location>
        <position position="178"/>
    </location>
</feature>
<feature type="signal peptide" evidence="9">
    <location>
        <begin position="1"/>
        <end position="23"/>
    </location>
</feature>
<evidence type="ECO:0000256" key="7">
    <source>
        <dbReference type="PIRNR" id="PIRNR000862"/>
    </source>
</evidence>
<evidence type="ECO:0000256" key="4">
    <source>
        <dbReference type="ARBA" id="ARBA00022963"/>
    </source>
</evidence>
<keyword evidence="4 7" id="KW-0442">Lipid degradation</keyword>
<dbReference type="EMBL" id="IACF01004102">
    <property type="protein sequence ID" value="LAB69696.1"/>
    <property type="molecule type" value="mRNA"/>
</dbReference>
<evidence type="ECO:0000313" key="11">
    <source>
        <dbReference type="EMBL" id="LAB69696.1"/>
    </source>
</evidence>
<dbReference type="PIRSF" id="PIRSF000862">
    <property type="entry name" value="Steryl_ester_lip"/>
    <property type="match status" value="1"/>
</dbReference>
<dbReference type="SUPFAM" id="SSF53474">
    <property type="entry name" value="alpha/beta-Hydrolases"/>
    <property type="match status" value="1"/>
</dbReference>
<feature type="chain" id="PRO_5033316994" description="Lipase" evidence="9">
    <location>
        <begin position="24"/>
        <end position="437"/>
    </location>
</feature>
<dbReference type="AlphaFoldDB" id="A0A2P2I6Z9"/>
<feature type="domain" description="Partial AB-hydrolase lipase" evidence="10">
    <location>
        <begin position="37"/>
        <end position="101"/>
    </location>
</feature>
<proteinExistence type="evidence at transcript level"/>
<evidence type="ECO:0000256" key="1">
    <source>
        <dbReference type="ARBA" id="ARBA00010701"/>
    </source>
</evidence>
<keyword evidence="6" id="KW-0325">Glycoprotein</keyword>
<dbReference type="InterPro" id="IPR029058">
    <property type="entry name" value="AB_hydrolase_fold"/>
</dbReference>
<evidence type="ECO:0000256" key="9">
    <source>
        <dbReference type="SAM" id="SignalP"/>
    </source>
</evidence>
<dbReference type="GO" id="GO:0016042">
    <property type="term" value="P:lipid catabolic process"/>
    <property type="evidence" value="ECO:0007669"/>
    <property type="project" value="UniProtKB-KW"/>
</dbReference>
<evidence type="ECO:0000256" key="5">
    <source>
        <dbReference type="ARBA" id="ARBA00023098"/>
    </source>
</evidence>
<evidence type="ECO:0000256" key="8">
    <source>
        <dbReference type="PIRSR" id="PIRSR000862-1"/>
    </source>
</evidence>
<reference evidence="12" key="1">
    <citation type="submission" date="2017-11" db="EMBL/GenBank/DDBJ databases">
        <title>The sensing device of the deep-sea amphipod.</title>
        <authorList>
            <person name="Kobayashi H."/>
            <person name="Nagahama T."/>
            <person name="Arai W."/>
            <person name="Sasagawa Y."/>
            <person name="Umeda M."/>
            <person name="Hayashi T."/>
            <person name="Nikaido I."/>
            <person name="Watanabe H."/>
            <person name="Oguri K."/>
            <person name="Kitazato H."/>
            <person name="Fujioka K."/>
            <person name="Kido Y."/>
            <person name="Takami H."/>
        </authorList>
    </citation>
    <scope>NUCLEOTIDE SEQUENCE</scope>
    <source>
        <tissue evidence="12">Whole body</tissue>
    </source>
</reference>
<dbReference type="Gene3D" id="3.40.50.1820">
    <property type="entry name" value="alpha/beta hydrolase"/>
    <property type="match status" value="1"/>
</dbReference>
<comment type="similarity">
    <text evidence="1 7">Belongs to the AB hydrolase superfamily. Lipase family.</text>
</comment>
<evidence type="ECO:0000313" key="12">
    <source>
        <dbReference type="EMBL" id="LAC23597.1"/>
    </source>
</evidence>
<dbReference type="InterPro" id="IPR025483">
    <property type="entry name" value="Lipase_euk"/>
</dbReference>
<keyword evidence="2 9" id="KW-0732">Signal</keyword>
<dbReference type="PANTHER" id="PTHR11005">
    <property type="entry name" value="LYSOSOMAL ACID LIPASE-RELATED"/>
    <property type="match status" value="1"/>
</dbReference>
<evidence type="ECO:0000256" key="6">
    <source>
        <dbReference type="ARBA" id="ARBA00023180"/>
    </source>
</evidence>
<keyword evidence="3 7" id="KW-0378">Hydrolase</keyword>
<organism evidence="11">
    <name type="scientific">Hirondellea gigas</name>
    <dbReference type="NCBI Taxonomy" id="1518452"/>
    <lineage>
        <taxon>Eukaryota</taxon>
        <taxon>Metazoa</taxon>
        <taxon>Ecdysozoa</taxon>
        <taxon>Arthropoda</taxon>
        <taxon>Crustacea</taxon>
        <taxon>Multicrustacea</taxon>
        <taxon>Malacostraca</taxon>
        <taxon>Eumalacostraca</taxon>
        <taxon>Peracarida</taxon>
        <taxon>Amphipoda</taxon>
        <taxon>Amphilochidea</taxon>
        <taxon>Lysianassida</taxon>
        <taxon>Lysianassidira</taxon>
        <taxon>Lysianassoidea</taxon>
        <taxon>Lysianassidae</taxon>
        <taxon>Hirondellea</taxon>
    </lineage>
</organism>
<feature type="active site" description="Charge relay system" evidence="8">
    <location>
        <position position="384"/>
    </location>
</feature>
<reference evidence="11" key="2">
    <citation type="journal article" date="2018" name="Biosci. Biotechnol. Biochem.">
        <title>Polysaccharide hydrolase of the hadal zone amphipods Hirondellea gigas.</title>
        <authorList>
            <person name="Kobayashi H."/>
            <person name="Nagahama T."/>
            <person name="Arai W."/>
            <person name="Sasagawa Y."/>
            <person name="Umeda M."/>
            <person name="Hayashi T."/>
            <person name="Nikaido I."/>
            <person name="Watanabe H."/>
            <person name="Oguri K."/>
            <person name="Kitazato H."/>
            <person name="Fujioka K."/>
            <person name="Kido Y."/>
            <person name="Takami H."/>
        </authorList>
    </citation>
    <scope>NUCLEOTIDE SEQUENCE</scope>
    <source>
        <tissue evidence="11">Whole body</tissue>
    </source>
</reference>
<sequence length="437" mass="49502">MKTIGSKSLLLLLLAALVGSSSAVKFNWFRTQHTPTVPELISENGYPVEIHTVVTIDGYILEMHRIPHGIMNITSASSSTHRPPVLLHHGLFSSSADFLMNDPQKALGYMLADAGYDVWLANCRGNQYSRGHMTLNPDEEAEFWKFSWDQIAIYDLATEIEYVLAVSESARLSYVGYSMGTTVFFALLSEIPEYAVKVKVMAAMAPVAFMAHIEGLVKVLSHFSKEIDFFLNLMGVHEMLPGGPDWDELVLKECGEPYSSRMKGCIGTLTPIVGGDLDEFQQEYLPEAFAQTPAGASKSTLLHYAQLVLSKKFRKFDYGSFSQNLEHYGQLTPTEYDLTKVRTPIALFVGLNDYLADRRDVDKLNSLLPNVIRYKFLNYPRYNHLDFIWGKHAAELVYVDIIGLFNKYNHINIKGQQQFFEEDVSYLKYPYNVSFHH</sequence>
<dbReference type="Pfam" id="PF04083">
    <property type="entry name" value="Abhydro_lipase"/>
    <property type="match status" value="1"/>
</dbReference>
<evidence type="ECO:0000256" key="2">
    <source>
        <dbReference type="ARBA" id="ARBA00022729"/>
    </source>
</evidence>
<dbReference type="InterPro" id="IPR006693">
    <property type="entry name" value="AB_hydrolase_lipase"/>
</dbReference>
<keyword evidence="5" id="KW-0443">Lipid metabolism</keyword>
<protein>
    <recommendedName>
        <fullName evidence="7">Lipase</fullName>
    </recommendedName>
</protein>
<dbReference type="FunFam" id="3.40.50.1820:FF:000057">
    <property type="entry name" value="Lipase"/>
    <property type="match status" value="1"/>
</dbReference>
<dbReference type="EMBL" id="IACT01004403">
    <property type="protein sequence ID" value="LAC23597.1"/>
    <property type="molecule type" value="mRNA"/>
</dbReference>